<evidence type="ECO:0000256" key="2">
    <source>
        <dbReference type="ARBA" id="ARBA00022679"/>
    </source>
</evidence>
<comment type="similarity">
    <text evidence="1">Belongs to the carbohydrate kinase PfkB family.</text>
</comment>
<dbReference type="Pfam" id="PF14223">
    <property type="entry name" value="Retrotran_gag_2"/>
    <property type="match status" value="1"/>
</dbReference>
<keyword evidence="4" id="KW-0418">Kinase</keyword>
<evidence type="ECO:0000313" key="8">
    <source>
        <dbReference type="Proteomes" id="UP000626092"/>
    </source>
</evidence>
<sequence length="279" mass="31411">MDRLEEDKTKQICYFPVNFDGSFMRRNFKLSKNPDKAPKLSNSSSEKLIKCSSSGCMYLTRIQSFPLFFRDKKGENFYGSGSPKHLSLEKEKPLVVRFGEMFIDFVPSVAGVSLAEAHAFKKVAGGAPTNVAVGIARLGGSSAFIGKGVPTAWNSHTGVTTHEELWGAMIKLTSANYAIWKSQMEDILYTKDLYLPIYGDMKKPQTTSDKDWKVTNRKAVALVCTWVDQNMFHHVAQDTNEYEFWTKLEAMCERKTAQNKGSLIRRLVNLKYKDGCSIA</sequence>
<dbReference type="GO" id="GO:0006000">
    <property type="term" value="P:fructose metabolic process"/>
    <property type="evidence" value="ECO:0007669"/>
    <property type="project" value="TreeGrafter"/>
</dbReference>
<keyword evidence="8" id="KW-1185">Reference proteome</keyword>
<reference evidence="7" key="1">
    <citation type="submission" date="2019-11" db="EMBL/GenBank/DDBJ databases">
        <authorList>
            <person name="Liu Y."/>
            <person name="Hou J."/>
            <person name="Li T.-Q."/>
            <person name="Guan C.-H."/>
            <person name="Wu X."/>
            <person name="Wu H.-Z."/>
            <person name="Ling F."/>
            <person name="Zhang R."/>
            <person name="Shi X.-G."/>
            <person name="Ren J.-P."/>
            <person name="Chen E.-F."/>
            <person name="Sun J.-M."/>
        </authorList>
    </citation>
    <scope>NUCLEOTIDE SEQUENCE</scope>
    <source>
        <strain evidence="7">Adult_tree_wgs_1</strain>
        <tissue evidence="7">Leaves</tissue>
    </source>
</reference>
<evidence type="ECO:0000313" key="7">
    <source>
        <dbReference type="EMBL" id="KAF7152438.1"/>
    </source>
</evidence>
<dbReference type="InterPro" id="IPR029056">
    <property type="entry name" value="Ribokinase-like"/>
</dbReference>
<evidence type="ECO:0000259" key="6">
    <source>
        <dbReference type="Pfam" id="PF00294"/>
    </source>
</evidence>
<dbReference type="SUPFAM" id="SSF53613">
    <property type="entry name" value="Ribokinase-like"/>
    <property type="match status" value="1"/>
</dbReference>
<dbReference type="Gene3D" id="2.20.150.10">
    <property type="entry name" value="putative 5-dehydro-2- deoxygluconokinase"/>
    <property type="match status" value="1"/>
</dbReference>
<dbReference type="InterPro" id="IPR023314">
    <property type="entry name" value="Myo_inos_IolC-like_sf"/>
</dbReference>
<feature type="domain" description="Carbohydrate kinase PfkB" evidence="6">
    <location>
        <begin position="94"/>
        <end position="147"/>
    </location>
</feature>
<gene>
    <name evidence="7" type="ORF">RHSIM_Rhsim01G0160700</name>
</gene>
<keyword evidence="2" id="KW-0808">Transferase</keyword>
<dbReference type="Gene3D" id="3.40.1190.20">
    <property type="match status" value="1"/>
</dbReference>
<name>A0A834HEG4_RHOSS</name>
<dbReference type="InterPro" id="IPR050306">
    <property type="entry name" value="PfkB_Carbo_kinase"/>
</dbReference>
<dbReference type="PANTHER" id="PTHR43085:SF1">
    <property type="entry name" value="PSEUDOURIDINE KINASE-RELATED"/>
    <property type="match status" value="1"/>
</dbReference>
<dbReference type="Pfam" id="PF00294">
    <property type="entry name" value="PfkB"/>
    <property type="match status" value="1"/>
</dbReference>
<dbReference type="OrthoDB" id="1934760at2759"/>
<organism evidence="7 8">
    <name type="scientific">Rhododendron simsii</name>
    <name type="common">Sims's rhododendron</name>
    <dbReference type="NCBI Taxonomy" id="118357"/>
    <lineage>
        <taxon>Eukaryota</taxon>
        <taxon>Viridiplantae</taxon>
        <taxon>Streptophyta</taxon>
        <taxon>Embryophyta</taxon>
        <taxon>Tracheophyta</taxon>
        <taxon>Spermatophyta</taxon>
        <taxon>Magnoliopsida</taxon>
        <taxon>eudicotyledons</taxon>
        <taxon>Gunneridae</taxon>
        <taxon>Pentapetalae</taxon>
        <taxon>asterids</taxon>
        <taxon>Ericales</taxon>
        <taxon>Ericaceae</taxon>
        <taxon>Ericoideae</taxon>
        <taxon>Rhodoreae</taxon>
        <taxon>Rhododendron</taxon>
    </lineage>
</organism>
<dbReference type="GO" id="GO:0005829">
    <property type="term" value="C:cytosol"/>
    <property type="evidence" value="ECO:0007669"/>
    <property type="project" value="TreeGrafter"/>
</dbReference>
<protein>
    <recommendedName>
        <fullName evidence="6">Carbohydrate kinase PfkB domain-containing protein</fullName>
    </recommendedName>
</protein>
<comment type="caution">
    <text evidence="7">The sequence shown here is derived from an EMBL/GenBank/DDBJ whole genome shotgun (WGS) entry which is preliminary data.</text>
</comment>
<accession>A0A834HEG4</accession>
<keyword evidence="5" id="KW-0067">ATP-binding</keyword>
<dbReference type="AlphaFoldDB" id="A0A834HEG4"/>
<dbReference type="PANTHER" id="PTHR43085">
    <property type="entry name" value="HEXOKINASE FAMILY MEMBER"/>
    <property type="match status" value="1"/>
</dbReference>
<evidence type="ECO:0000256" key="5">
    <source>
        <dbReference type="ARBA" id="ARBA00022840"/>
    </source>
</evidence>
<keyword evidence="3" id="KW-0547">Nucleotide-binding</keyword>
<evidence type="ECO:0000256" key="3">
    <source>
        <dbReference type="ARBA" id="ARBA00022741"/>
    </source>
</evidence>
<evidence type="ECO:0000256" key="1">
    <source>
        <dbReference type="ARBA" id="ARBA00010688"/>
    </source>
</evidence>
<proteinExistence type="inferred from homology"/>
<dbReference type="GO" id="GO:0005524">
    <property type="term" value="F:ATP binding"/>
    <property type="evidence" value="ECO:0007669"/>
    <property type="project" value="UniProtKB-KW"/>
</dbReference>
<dbReference type="EMBL" id="WJXA01000001">
    <property type="protein sequence ID" value="KAF7152438.1"/>
    <property type="molecule type" value="Genomic_DNA"/>
</dbReference>
<dbReference type="Proteomes" id="UP000626092">
    <property type="component" value="Unassembled WGS sequence"/>
</dbReference>
<dbReference type="InterPro" id="IPR011611">
    <property type="entry name" value="PfkB_dom"/>
</dbReference>
<evidence type="ECO:0000256" key="4">
    <source>
        <dbReference type="ARBA" id="ARBA00022777"/>
    </source>
</evidence>
<dbReference type="GO" id="GO:0008865">
    <property type="term" value="F:fructokinase activity"/>
    <property type="evidence" value="ECO:0007669"/>
    <property type="project" value="TreeGrafter"/>
</dbReference>